<dbReference type="SMART" id="SM00248">
    <property type="entry name" value="ANK"/>
    <property type="match status" value="2"/>
</dbReference>
<keyword evidence="5" id="KW-0040">ANK repeat</keyword>
<dbReference type="Proteomes" id="UP000559027">
    <property type="component" value="Unassembled WGS sequence"/>
</dbReference>
<feature type="region of interest" description="Disordered" evidence="6">
    <location>
        <begin position="126"/>
        <end position="145"/>
    </location>
</feature>
<dbReference type="Pfam" id="PF12796">
    <property type="entry name" value="Ank_2"/>
    <property type="match status" value="1"/>
</dbReference>
<dbReference type="InterPro" id="IPR016135">
    <property type="entry name" value="UBQ-conjugating_enzyme/RWD"/>
</dbReference>
<evidence type="ECO:0000256" key="1">
    <source>
        <dbReference type="ARBA" id="ARBA00022676"/>
    </source>
</evidence>
<dbReference type="InterPro" id="IPR002110">
    <property type="entry name" value="Ankyrin_rpt"/>
</dbReference>
<evidence type="ECO:0000313" key="8">
    <source>
        <dbReference type="EMBL" id="KAF5349937.1"/>
    </source>
</evidence>
<dbReference type="PROSITE" id="PS50127">
    <property type="entry name" value="UBC_2"/>
    <property type="match status" value="1"/>
</dbReference>
<dbReference type="InterPro" id="IPR012317">
    <property type="entry name" value="Poly(ADP-ribose)pol_cat_dom"/>
</dbReference>
<feature type="compositionally biased region" description="Polar residues" evidence="6">
    <location>
        <begin position="1098"/>
        <end position="1119"/>
    </location>
</feature>
<dbReference type="InterPro" id="IPR000608">
    <property type="entry name" value="UBC"/>
</dbReference>
<dbReference type="EMBL" id="JAACJO010000015">
    <property type="protein sequence ID" value="KAF5349937.1"/>
    <property type="molecule type" value="Genomic_DNA"/>
</dbReference>
<keyword evidence="2" id="KW-0808">Transferase</keyword>
<dbReference type="GO" id="GO:0016779">
    <property type="term" value="F:nucleotidyltransferase activity"/>
    <property type="evidence" value="ECO:0007669"/>
    <property type="project" value="UniProtKB-KW"/>
</dbReference>
<evidence type="ECO:0000256" key="3">
    <source>
        <dbReference type="ARBA" id="ARBA00022695"/>
    </source>
</evidence>
<feature type="region of interest" description="Disordered" evidence="6">
    <location>
        <begin position="1098"/>
        <end position="1122"/>
    </location>
</feature>
<evidence type="ECO:0000256" key="4">
    <source>
        <dbReference type="ARBA" id="ARBA00023027"/>
    </source>
</evidence>
<dbReference type="InterPro" id="IPR051838">
    <property type="entry name" value="ARTD_PARP"/>
</dbReference>
<feature type="region of interest" description="Disordered" evidence="6">
    <location>
        <begin position="69"/>
        <end position="93"/>
    </location>
</feature>
<dbReference type="Pfam" id="PF00179">
    <property type="entry name" value="UQ_con"/>
    <property type="match status" value="1"/>
</dbReference>
<keyword evidence="4" id="KW-0520">NAD</keyword>
<proteinExistence type="predicted"/>
<dbReference type="Gene3D" id="3.90.228.10">
    <property type="match status" value="1"/>
</dbReference>
<feature type="region of interest" description="Disordered" evidence="6">
    <location>
        <begin position="377"/>
        <end position="396"/>
    </location>
</feature>
<gene>
    <name evidence="8" type="ORF">D9756_009285</name>
</gene>
<keyword evidence="3" id="KW-0548">Nucleotidyltransferase</keyword>
<keyword evidence="1" id="KW-0328">Glycosyltransferase</keyword>
<feature type="domain" description="UBC core" evidence="7">
    <location>
        <begin position="1154"/>
        <end position="1329"/>
    </location>
</feature>
<evidence type="ECO:0000256" key="5">
    <source>
        <dbReference type="PROSITE-ProRule" id="PRU00023"/>
    </source>
</evidence>
<dbReference type="PANTHER" id="PTHR21328">
    <property type="entry name" value="POLY ADP-RIBOSE POLYMERASE FAMILY, MEMBER PARP"/>
    <property type="match status" value="1"/>
</dbReference>
<evidence type="ECO:0000256" key="6">
    <source>
        <dbReference type="SAM" id="MobiDB-lite"/>
    </source>
</evidence>
<reference evidence="8 9" key="1">
    <citation type="journal article" date="2020" name="ISME J.">
        <title>Uncovering the hidden diversity of litter-decomposition mechanisms in mushroom-forming fungi.</title>
        <authorList>
            <person name="Floudas D."/>
            <person name="Bentzer J."/>
            <person name="Ahren D."/>
            <person name="Johansson T."/>
            <person name="Persson P."/>
            <person name="Tunlid A."/>
        </authorList>
    </citation>
    <scope>NUCLEOTIDE SEQUENCE [LARGE SCALE GENOMIC DNA]</scope>
    <source>
        <strain evidence="8 9">CBS 146.42</strain>
    </source>
</reference>
<dbReference type="PROSITE" id="PS50297">
    <property type="entry name" value="ANK_REP_REGION"/>
    <property type="match status" value="1"/>
</dbReference>
<feature type="compositionally biased region" description="Polar residues" evidence="6">
    <location>
        <begin position="215"/>
        <end position="229"/>
    </location>
</feature>
<dbReference type="InterPro" id="IPR036770">
    <property type="entry name" value="Ankyrin_rpt-contain_sf"/>
</dbReference>
<evidence type="ECO:0000313" key="9">
    <source>
        <dbReference type="Proteomes" id="UP000559027"/>
    </source>
</evidence>
<dbReference type="Pfam" id="PF00644">
    <property type="entry name" value="PARP"/>
    <property type="match status" value="1"/>
</dbReference>
<feature type="compositionally biased region" description="Basic and acidic residues" evidence="6">
    <location>
        <begin position="76"/>
        <end position="88"/>
    </location>
</feature>
<organism evidence="8 9">
    <name type="scientific">Leucocoprinus leucothites</name>
    <dbReference type="NCBI Taxonomy" id="201217"/>
    <lineage>
        <taxon>Eukaryota</taxon>
        <taxon>Fungi</taxon>
        <taxon>Dikarya</taxon>
        <taxon>Basidiomycota</taxon>
        <taxon>Agaricomycotina</taxon>
        <taxon>Agaricomycetes</taxon>
        <taxon>Agaricomycetidae</taxon>
        <taxon>Agaricales</taxon>
        <taxon>Agaricineae</taxon>
        <taxon>Agaricaceae</taxon>
        <taxon>Leucocoprinus</taxon>
    </lineage>
</organism>
<dbReference type="Gene3D" id="3.10.110.10">
    <property type="entry name" value="Ubiquitin Conjugating Enzyme"/>
    <property type="match status" value="1"/>
</dbReference>
<feature type="repeat" description="ANK" evidence="5">
    <location>
        <begin position="1454"/>
        <end position="1486"/>
    </location>
</feature>
<dbReference type="SUPFAM" id="SSF48403">
    <property type="entry name" value="Ankyrin repeat"/>
    <property type="match status" value="1"/>
</dbReference>
<evidence type="ECO:0000259" key="7">
    <source>
        <dbReference type="PROSITE" id="PS50127"/>
    </source>
</evidence>
<evidence type="ECO:0000256" key="2">
    <source>
        <dbReference type="ARBA" id="ARBA00022679"/>
    </source>
</evidence>
<feature type="compositionally biased region" description="Acidic residues" evidence="6">
    <location>
        <begin position="386"/>
        <end position="396"/>
    </location>
</feature>
<dbReference type="OrthoDB" id="109543at2759"/>
<dbReference type="Gene3D" id="1.25.40.20">
    <property type="entry name" value="Ankyrin repeat-containing domain"/>
    <property type="match status" value="1"/>
</dbReference>
<dbReference type="PROSITE" id="PS50088">
    <property type="entry name" value="ANK_REPEAT"/>
    <property type="match status" value="1"/>
</dbReference>
<sequence>MAIKLLYPESDLSSSKASRLRLMTLLSLYDMLPHSISQPPDGPEPMELDEALDPDTVKHILEILRSRNVAASSSSHSDDNSIRKDDVSYHTPDSEAIPLQTMGVGALQTPQRDRRRSLKPGMMTGVVIGREGSSGKITPGVSDPDADAGRFRRSLEIMLFVSSKKMEVLMKDQMTSWDIDGEPKYIAQALTAPARTRIVHLISETFTMPPAKHWTSFNSTTDQQAGSSPKRQKTGGEVPICLHMDSATKEIDATKNAHLKGRRRFKADLVDTEEECKEGFTSCRLGIKKLRPGDEEGSFEVVIVNEAREHVVSINFLISDTTEYPKSHTWFCYASDGDIPPRLQEVIEELATEPSRSVRDTLLTLLSRVSRAVGLRPPQAAFGSDSGEDTEEAEDDDEEDYYAMLSDDEGTFNLGSFATNPVNQCDLSVLQRNFVELVAADYRPGFIKHSAENFTVSVSISILNLVDIIPPRALMAWDRALLSKTQHLCLLISGFGGVYPVLNHDGGYTTKAIKASTDVQFRIGLTQRYKPGREEAKAAFRKHGLVLDDEQKELPQNELDPMEQMLLLEQPLIIEEEEIFDPSRFDNFSLSSSLEALMNQSFLKLVHYRITFGLSWAGAEKLLHEVEKSQNTAEQILYKFQGEIAQAEEYESQLMKRISLLDPLQGLERGSPINLPLMAFCYLVRRLAICPQYCLVCHRKLESNYEALKPYVCDSKLCAYQYYALNRGAPLEYEIIHNPHTVDLLVSIAYTAAVEGVLEEPPIGMALRVPLPKRGINPGQHVRGIQPPVEPSQPPVPARVDPDGLVDFDELSLPEMRTAIAASLDSLPTVIEMRQHLMKRVEEGKQKPKLQDINSTILPAAWLILRWCVASCTAYLEEITNPNELVRGLDTSWRQFRFNVGAPDAEAKFTEAVEQAKKEDKRAREYPILYAFHGSPLRNWHSIIRHGLWFKTVANGRAFGNGVYLAKEGQTSSGSYAMAGQTWSKSMIAPTNCVALVEAVNLPKQFVSSNPHFVIDKTHWILCRYLLVKGREIEYIGTKENEIPYVKLDKAHPCTMRGSAIQIPEPSYKIEKLLQARRSDIFEEDHDEEDKSVFNHTSYAQKPQSHGQISASQATLSSSGKRKIAPEQDWKHDEDYVHTAIEHLLPPPEDSSNSAVIALQRELRSVLNEQDTAPSLKELGWYMPLEFNQDNLFQWIVEMHSFDPDIPIAKDLQARKINSIVFEIRFPPTFPINPPFFRILRPRFLPFIQGGGGHVTAGGSICMDLLTADGWSPSYSIPAVLMQIKLAISNLEPRPARLDRNRWDTPYQMREALDGYLRAANTHGWRVRVATFTPVALFFYSSSLADSGWPPEAFALLSSCLNLFADMILLSGSLLLNVSTVTSTLGCTISFLLLTQTSNPVTSAPAASKPDVNDLPPETLAFAERMFEAARSGDGELLLPAIEAGLPVNMMNHKGNTLLMLAAYAGHASLTKELLQRGADPDRLNDLGQSIVAGAVFKAHDDVVKALVEKNADPRIGTPTAIQTALMFGRNDILDILGATEEDRKANVPKPPTVVPR</sequence>
<dbReference type="SUPFAM" id="SSF56399">
    <property type="entry name" value="ADP-ribosylation"/>
    <property type="match status" value="1"/>
</dbReference>
<name>A0A8H5CXT5_9AGAR</name>
<feature type="region of interest" description="Disordered" evidence="6">
    <location>
        <begin position="213"/>
        <end position="236"/>
    </location>
</feature>
<dbReference type="GO" id="GO:0003950">
    <property type="term" value="F:NAD+ poly-ADP-ribosyltransferase activity"/>
    <property type="evidence" value="ECO:0007669"/>
    <property type="project" value="InterPro"/>
</dbReference>
<accession>A0A8H5CXT5</accession>
<keyword evidence="9" id="KW-1185">Reference proteome</keyword>
<comment type="caution">
    <text evidence="8">The sequence shown here is derived from an EMBL/GenBank/DDBJ whole genome shotgun (WGS) entry which is preliminary data.</text>
</comment>
<protein>
    <recommendedName>
        <fullName evidence="7">UBC core domain-containing protein</fullName>
    </recommendedName>
</protein>
<dbReference type="CDD" id="cd23802">
    <property type="entry name" value="UBCc_UBE2Q"/>
    <property type="match status" value="1"/>
</dbReference>
<dbReference type="SUPFAM" id="SSF54495">
    <property type="entry name" value="UBC-like"/>
    <property type="match status" value="1"/>
</dbReference>